<protein>
    <recommendedName>
        <fullName evidence="4">Outer membrane protein with beta-barrel domain</fullName>
    </recommendedName>
</protein>
<organism evidence="2 3">
    <name type="scientific">Sphingobacterium siyangense</name>
    <dbReference type="NCBI Taxonomy" id="459529"/>
    <lineage>
        <taxon>Bacteria</taxon>
        <taxon>Pseudomonadati</taxon>
        <taxon>Bacteroidota</taxon>
        <taxon>Sphingobacteriia</taxon>
        <taxon>Sphingobacteriales</taxon>
        <taxon>Sphingobacteriaceae</taxon>
        <taxon>Sphingobacterium</taxon>
    </lineage>
</organism>
<evidence type="ECO:0000256" key="1">
    <source>
        <dbReference type="SAM" id="SignalP"/>
    </source>
</evidence>
<proteinExistence type="predicted"/>
<feature type="signal peptide" evidence="1">
    <location>
        <begin position="1"/>
        <end position="28"/>
    </location>
</feature>
<dbReference type="RefSeq" id="WP_145329758.1">
    <property type="nucleotide sequence ID" value="NZ_JBPFQD010000009.1"/>
</dbReference>
<keyword evidence="1" id="KW-0732">Signal</keyword>
<sequence length="245" mass="28380">MNLFLTKSKIRFFALVTLFFSVHNMAQASEHQYLPGTSLAGNKTDTLQENNITTDSIKTGNMSTKELKKAAFSLVPSSYMLQYAGSIGLLSAGTGWDYGRHKQWSTDFLLGYVPKYDTDRAKLTLTLRQSYTPWEIKLSEQFTYHPLRTGAYLNTTLGKQFWYKEPDKYPNSYYRFSTRLRINIFVGQDFSYKIKSNSSYFEGIKFYYDLHTSDLYLVSGVQNKYLKFDDYIGLALGVKLQIRRK</sequence>
<dbReference type="Proteomes" id="UP000315908">
    <property type="component" value="Unassembled WGS sequence"/>
</dbReference>
<evidence type="ECO:0000313" key="3">
    <source>
        <dbReference type="Proteomes" id="UP000315908"/>
    </source>
</evidence>
<feature type="chain" id="PRO_5022192212" description="Outer membrane protein with beta-barrel domain" evidence="1">
    <location>
        <begin position="29"/>
        <end position="245"/>
    </location>
</feature>
<accession>A0A562MAF6</accession>
<dbReference type="EMBL" id="VLKR01000028">
    <property type="protein sequence ID" value="TWI16541.1"/>
    <property type="molecule type" value="Genomic_DNA"/>
</dbReference>
<evidence type="ECO:0000313" key="2">
    <source>
        <dbReference type="EMBL" id="TWI16541.1"/>
    </source>
</evidence>
<comment type="caution">
    <text evidence="2">The sequence shown here is derived from an EMBL/GenBank/DDBJ whole genome shotgun (WGS) entry which is preliminary data.</text>
</comment>
<gene>
    <name evidence="2" type="ORF">IQ31_04239</name>
</gene>
<evidence type="ECO:0008006" key="4">
    <source>
        <dbReference type="Google" id="ProtNLM"/>
    </source>
</evidence>
<dbReference type="AlphaFoldDB" id="A0A562MAF6"/>
<reference evidence="2 3" key="1">
    <citation type="journal article" date="2015" name="Stand. Genomic Sci.">
        <title>Genomic Encyclopedia of Bacterial and Archaeal Type Strains, Phase III: the genomes of soil and plant-associated and newly described type strains.</title>
        <authorList>
            <person name="Whitman W.B."/>
            <person name="Woyke T."/>
            <person name="Klenk H.P."/>
            <person name="Zhou Y."/>
            <person name="Lilburn T.G."/>
            <person name="Beck B.J."/>
            <person name="De Vos P."/>
            <person name="Vandamme P."/>
            <person name="Eisen J.A."/>
            <person name="Garrity G."/>
            <person name="Hugenholtz P."/>
            <person name="Kyrpides N.C."/>
        </authorList>
    </citation>
    <scope>NUCLEOTIDE SEQUENCE [LARGE SCALE GENOMIC DNA]</scope>
    <source>
        <strain evidence="2 3">CGMCC 1.6855</strain>
    </source>
</reference>
<name>A0A562MAF6_9SPHI</name>
<dbReference type="OrthoDB" id="5381546at2"/>